<proteinExistence type="predicted"/>
<accession>A0A0E9WP40</accession>
<evidence type="ECO:0000313" key="1">
    <source>
        <dbReference type="EMBL" id="JAH91310.1"/>
    </source>
</evidence>
<dbReference type="AlphaFoldDB" id="A0A0E9WP40"/>
<sequence>MQLEFYCSFAHAFSHLQITLQEPRPQIRYIVFSTQKYLDLQYLQSWCLLIIHSRKYSSLYQQYIYL</sequence>
<protein>
    <submittedName>
        <fullName evidence="1">Uncharacterized protein</fullName>
    </submittedName>
</protein>
<dbReference type="EMBL" id="GBXM01017267">
    <property type="protein sequence ID" value="JAH91310.1"/>
    <property type="molecule type" value="Transcribed_RNA"/>
</dbReference>
<name>A0A0E9WP40_ANGAN</name>
<reference evidence="1" key="2">
    <citation type="journal article" date="2015" name="Fish Shellfish Immunol.">
        <title>Early steps in the European eel (Anguilla anguilla)-Vibrio vulnificus interaction in the gills: Role of the RtxA13 toxin.</title>
        <authorList>
            <person name="Callol A."/>
            <person name="Pajuelo D."/>
            <person name="Ebbesson L."/>
            <person name="Teles M."/>
            <person name="MacKenzie S."/>
            <person name="Amaro C."/>
        </authorList>
    </citation>
    <scope>NUCLEOTIDE SEQUENCE</scope>
</reference>
<organism evidence="1">
    <name type="scientific">Anguilla anguilla</name>
    <name type="common">European freshwater eel</name>
    <name type="synonym">Muraena anguilla</name>
    <dbReference type="NCBI Taxonomy" id="7936"/>
    <lineage>
        <taxon>Eukaryota</taxon>
        <taxon>Metazoa</taxon>
        <taxon>Chordata</taxon>
        <taxon>Craniata</taxon>
        <taxon>Vertebrata</taxon>
        <taxon>Euteleostomi</taxon>
        <taxon>Actinopterygii</taxon>
        <taxon>Neopterygii</taxon>
        <taxon>Teleostei</taxon>
        <taxon>Anguilliformes</taxon>
        <taxon>Anguillidae</taxon>
        <taxon>Anguilla</taxon>
    </lineage>
</organism>
<reference evidence="1" key="1">
    <citation type="submission" date="2014-11" db="EMBL/GenBank/DDBJ databases">
        <authorList>
            <person name="Amaro Gonzalez C."/>
        </authorList>
    </citation>
    <scope>NUCLEOTIDE SEQUENCE</scope>
</reference>